<accession>A0AAU9PP04</accession>
<dbReference type="AlphaFoldDB" id="A0AAU9PP04"/>
<keyword evidence="3" id="KW-1185">Reference proteome</keyword>
<evidence type="ECO:0000313" key="3">
    <source>
        <dbReference type="Proteomes" id="UP001157418"/>
    </source>
</evidence>
<name>A0AAU9PP04_9ASTR</name>
<dbReference type="EMBL" id="CAKMRJ010005745">
    <property type="protein sequence ID" value="CAH1451839.1"/>
    <property type="molecule type" value="Genomic_DNA"/>
</dbReference>
<comment type="caution">
    <text evidence="2">The sequence shown here is derived from an EMBL/GenBank/DDBJ whole genome shotgun (WGS) entry which is preliminary data.</text>
</comment>
<gene>
    <name evidence="2" type="ORF">LVIROSA_LOCUS37171</name>
</gene>
<protein>
    <submittedName>
        <fullName evidence="2">Uncharacterized protein</fullName>
    </submittedName>
</protein>
<reference evidence="2 3" key="1">
    <citation type="submission" date="2022-01" db="EMBL/GenBank/DDBJ databases">
        <authorList>
            <person name="Xiong W."/>
            <person name="Schranz E."/>
        </authorList>
    </citation>
    <scope>NUCLEOTIDE SEQUENCE [LARGE SCALE GENOMIC DNA]</scope>
</reference>
<organism evidence="2 3">
    <name type="scientific">Lactuca virosa</name>
    <dbReference type="NCBI Taxonomy" id="75947"/>
    <lineage>
        <taxon>Eukaryota</taxon>
        <taxon>Viridiplantae</taxon>
        <taxon>Streptophyta</taxon>
        <taxon>Embryophyta</taxon>
        <taxon>Tracheophyta</taxon>
        <taxon>Spermatophyta</taxon>
        <taxon>Magnoliopsida</taxon>
        <taxon>eudicotyledons</taxon>
        <taxon>Gunneridae</taxon>
        <taxon>Pentapetalae</taxon>
        <taxon>asterids</taxon>
        <taxon>campanulids</taxon>
        <taxon>Asterales</taxon>
        <taxon>Asteraceae</taxon>
        <taxon>Cichorioideae</taxon>
        <taxon>Cichorieae</taxon>
        <taxon>Lactucinae</taxon>
        <taxon>Lactuca</taxon>
    </lineage>
</organism>
<feature type="region of interest" description="Disordered" evidence="1">
    <location>
        <begin position="1"/>
        <end position="29"/>
    </location>
</feature>
<evidence type="ECO:0000313" key="2">
    <source>
        <dbReference type="EMBL" id="CAH1451839.1"/>
    </source>
</evidence>
<evidence type="ECO:0000256" key="1">
    <source>
        <dbReference type="SAM" id="MobiDB-lite"/>
    </source>
</evidence>
<sequence length="77" mass="8648">MRAKSLALFHKPTQPGGGIDPRQPQPQPLQQTFSTGIVLRDFKLVVNHVRQNEGCSFISHERAKPCTSRMCSSKRDT</sequence>
<dbReference type="Proteomes" id="UP001157418">
    <property type="component" value="Unassembled WGS sequence"/>
</dbReference>
<proteinExistence type="predicted"/>